<feature type="compositionally biased region" description="Polar residues" evidence="1">
    <location>
        <begin position="1"/>
        <end position="10"/>
    </location>
</feature>
<feature type="region of interest" description="Disordered" evidence="1">
    <location>
        <begin position="1"/>
        <end position="61"/>
    </location>
</feature>
<dbReference type="AlphaFoldDB" id="W2Y181"/>
<sequence>MGCTSWSELNSPADLPDADDSRRPPRERKGPIPYRMGDNMGVHSKLPSGELRKYRQRKRRK</sequence>
<accession>W2Y181</accession>
<dbReference type="EMBL" id="ANIY01004748">
    <property type="protein sequence ID" value="ETP28388.1"/>
    <property type="molecule type" value="Genomic_DNA"/>
</dbReference>
<feature type="compositionally biased region" description="Basic and acidic residues" evidence="1">
    <location>
        <begin position="19"/>
        <end position="30"/>
    </location>
</feature>
<gene>
    <name evidence="2" type="ORF">F442_22318</name>
</gene>
<comment type="caution">
    <text evidence="2">The sequence shown here is derived from an EMBL/GenBank/DDBJ whole genome shotgun (WGS) entry which is preliminary data.</text>
</comment>
<evidence type="ECO:0000313" key="2">
    <source>
        <dbReference type="EMBL" id="ETP28388.1"/>
    </source>
</evidence>
<dbReference type="Proteomes" id="UP000018948">
    <property type="component" value="Unassembled WGS sequence"/>
</dbReference>
<evidence type="ECO:0000256" key="1">
    <source>
        <dbReference type="SAM" id="MobiDB-lite"/>
    </source>
</evidence>
<proteinExistence type="predicted"/>
<organism evidence="2 3">
    <name type="scientific">Phytophthora nicotianae P10297</name>
    <dbReference type="NCBI Taxonomy" id="1317064"/>
    <lineage>
        <taxon>Eukaryota</taxon>
        <taxon>Sar</taxon>
        <taxon>Stramenopiles</taxon>
        <taxon>Oomycota</taxon>
        <taxon>Peronosporomycetes</taxon>
        <taxon>Peronosporales</taxon>
        <taxon>Peronosporaceae</taxon>
        <taxon>Phytophthora</taxon>
    </lineage>
</organism>
<feature type="non-terminal residue" evidence="2">
    <location>
        <position position="61"/>
    </location>
</feature>
<protein>
    <submittedName>
        <fullName evidence="2">Uncharacterized protein</fullName>
    </submittedName>
</protein>
<name>W2Y181_PHYNI</name>
<reference evidence="2 3" key="1">
    <citation type="submission" date="2013-11" db="EMBL/GenBank/DDBJ databases">
        <title>The Genome Sequence of Phytophthora parasitica P10297.</title>
        <authorList>
            <consortium name="The Broad Institute Genomics Platform"/>
            <person name="Russ C."/>
            <person name="Tyler B."/>
            <person name="Panabieres F."/>
            <person name="Shan W."/>
            <person name="Tripathy S."/>
            <person name="Grunwald N."/>
            <person name="Machado M."/>
            <person name="Johnson C.S."/>
            <person name="Walker B."/>
            <person name="Young S.K."/>
            <person name="Zeng Q."/>
            <person name="Gargeya S."/>
            <person name="Fitzgerald M."/>
            <person name="Haas B."/>
            <person name="Abouelleil A."/>
            <person name="Allen A.W."/>
            <person name="Alvarado L."/>
            <person name="Arachchi H.M."/>
            <person name="Berlin A.M."/>
            <person name="Chapman S.B."/>
            <person name="Gainer-Dewar J."/>
            <person name="Goldberg J."/>
            <person name="Griggs A."/>
            <person name="Gujja S."/>
            <person name="Hansen M."/>
            <person name="Howarth C."/>
            <person name="Imamovic A."/>
            <person name="Ireland A."/>
            <person name="Larimer J."/>
            <person name="McCowan C."/>
            <person name="Murphy C."/>
            <person name="Pearson M."/>
            <person name="Poon T.W."/>
            <person name="Priest M."/>
            <person name="Roberts A."/>
            <person name="Saif S."/>
            <person name="Shea T."/>
            <person name="Sisk P."/>
            <person name="Sykes S."/>
            <person name="Wortman J."/>
            <person name="Nusbaum C."/>
            <person name="Birren B."/>
        </authorList>
    </citation>
    <scope>NUCLEOTIDE SEQUENCE [LARGE SCALE GENOMIC DNA]</scope>
    <source>
        <strain evidence="2 3">P10297</strain>
    </source>
</reference>
<evidence type="ECO:0000313" key="3">
    <source>
        <dbReference type="Proteomes" id="UP000018948"/>
    </source>
</evidence>